<dbReference type="InterPro" id="IPR016064">
    <property type="entry name" value="NAD/diacylglycerol_kinase_sf"/>
</dbReference>
<keyword evidence="2" id="KW-0808">Transferase</keyword>
<keyword evidence="2" id="KW-0418">Kinase</keyword>
<dbReference type="RefSeq" id="WP_166985028.1">
    <property type="nucleotide sequence ID" value="NZ_CP061169.1"/>
</dbReference>
<dbReference type="Pfam" id="PF19279">
    <property type="entry name" value="YegS_C"/>
    <property type="match status" value="1"/>
</dbReference>
<proteinExistence type="predicted"/>
<dbReference type="InterPro" id="IPR004363">
    <property type="entry name" value="Methylgl_synth"/>
</dbReference>
<dbReference type="SUPFAM" id="SSF111331">
    <property type="entry name" value="NAD kinase/diacylglycerol kinase-like"/>
    <property type="match status" value="1"/>
</dbReference>
<dbReference type="Proteomes" id="UP000662814">
    <property type="component" value="Chromosome"/>
</dbReference>
<gene>
    <name evidence="2" type="ORF">HCR76_02370</name>
</gene>
<evidence type="ECO:0000313" key="2">
    <source>
        <dbReference type="EMBL" id="QPZ38967.1"/>
    </source>
</evidence>
<dbReference type="InterPro" id="IPR017438">
    <property type="entry name" value="ATP-NAD_kinase_N"/>
</dbReference>
<dbReference type="PROSITE" id="PS50146">
    <property type="entry name" value="DAGK"/>
    <property type="match status" value="1"/>
</dbReference>
<organism evidence="2 3">
    <name type="scientific">Paramicrobacterium chengjingii</name>
    <dbReference type="NCBI Taxonomy" id="2769067"/>
    <lineage>
        <taxon>Bacteria</taxon>
        <taxon>Bacillati</taxon>
        <taxon>Actinomycetota</taxon>
        <taxon>Actinomycetes</taxon>
        <taxon>Micrococcales</taxon>
        <taxon>Microbacteriaceae</taxon>
        <taxon>Paramicrobacterium</taxon>
    </lineage>
</organism>
<accession>A0ABX6YJN1</accession>
<protein>
    <submittedName>
        <fullName evidence="2">Diacylglycerol kinase family lipid kinase</fullName>
    </submittedName>
</protein>
<dbReference type="GO" id="GO:0016301">
    <property type="term" value="F:kinase activity"/>
    <property type="evidence" value="ECO:0007669"/>
    <property type="project" value="UniProtKB-KW"/>
</dbReference>
<dbReference type="EMBL" id="CP061169">
    <property type="protein sequence ID" value="QPZ38967.1"/>
    <property type="molecule type" value="Genomic_DNA"/>
</dbReference>
<name>A0ABX6YJN1_9MICO</name>
<feature type="domain" description="DAGKc" evidence="1">
    <location>
        <begin position="4"/>
        <end position="134"/>
    </location>
</feature>
<dbReference type="PANTHER" id="PTHR30492">
    <property type="entry name" value="METHYLGLYOXAL SYNTHASE"/>
    <property type="match status" value="1"/>
</dbReference>
<dbReference type="Gene3D" id="2.60.200.40">
    <property type="match status" value="1"/>
</dbReference>
<evidence type="ECO:0000259" key="1">
    <source>
        <dbReference type="PROSITE" id="PS50146"/>
    </source>
</evidence>
<dbReference type="InterPro" id="IPR045540">
    <property type="entry name" value="YegS/DAGK_C"/>
</dbReference>
<evidence type="ECO:0000313" key="3">
    <source>
        <dbReference type="Proteomes" id="UP000662814"/>
    </source>
</evidence>
<dbReference type="SMART" id="SM00046">
    <property type="entry name" value="DAGKc"/>
    <property type="match status" value="1"/>
</dbReference>
<dbReference type="PANTHER" id="PTHR30492:SF0">
    <property type="entry name" value="METHYLGLYOXAL SYNTHASE"/>
    <property type="match status" value="1"/>
</dbReference>
<dbReference type="Gene3D" id="3.40.50.10330">
    <property type="entry name" value="Probable inorganic polyphosphate/atp-NAD kinase, domain 1"/>
    <property type="match status" value="1"/>
</dbReference>
<sequence>MSVEGEKFAAIVFNPVKTDAEKLKRIFTAGAAEHGWGEPHFVETTVDDPGVSMAKQAVERGASVVVAAGGDGTVRCVAEGLRSSGVPIAIVPAGTGNLLARNLDLPLSNIKQSMTVAYTGSDRAIDIGIAEVRSEEVPTQQYVFLVMAGMGIDAQMIANTNDDLKKSVGWLAYADAVVRSLADLKPFRIRYQLAESAPHSAHVSTILVANCGTLPAGIELLPDAKIDDGKLDLAVLQPKGALGWLQVWRKVRWENGVLRRSSIGRRILKASEGRDRTVTYLRSPMVTVKPDDPQQLELDGDEIGMTTATRFTVDALALTVKVPAPRSRAAAKQRAADNA</sequence>
<reference evidence="2 3" key="1">
    <citation type="submission" date="2020-12" db="EMBL/GenBank/DDBJ databases">
        <title>Microbacterium sp. HY060.</title>
        <authorList>
            <person name="Zhou J."/>
        </authorList>
    </citation>
    <scope>NUCLEOTIDE SEQUENCE [LARGE SCALE GENOMIC DNA]</scope>
    <source>
        <strain evidence="2 3">HY60</strain>
    </source>
</reference>
<dbReference type="Pfam" id="PF00781">
    <property type="entry name" value="DAGK_cat"/>
    <property type="match status" value="1"/>
</dbReference>
<keyword evidence="3" id="KW-1185">Reference proteome</keyword>
<dbReference type="InterPro" id="IPR001206">
    <property type="entry name" value="Diacylglycerol_kinase_cat_dom"/>
</dbReference>